<comment type="caution">
    <text evidence="2">The sequence shown here is derived from an EMBL/GenBank/DDBJ whole genome shotgun (WGS) entry which is preliminary data.</text>
</comment>
<gene>
    <name evidence="2" type="ORF">HJG52_13600</name>
</gene>
<feature type="transmembrane region" description="Helical" evidence="1">
    <location>
        <begin position="12"/>
        <end position="33"/>
    </location>
</feature>
<accession>A0A849HGF2</accession>
<keyword evidence="1" id="KW-0472">Membrane</keyword>
<dbReference type="AlphaFoldDB" id="A0A849HGF2"/>
<evidence type="ECO:0000313" key="3">
    <source>
        <dbReference type="Proteomes" id="UP000588586"/>
    </source>
</evidence>
<dbReference type="EMBL" id="JABEPQ010000002">
    <property type="protein sequence ID" value="NNM47035.1"/>
    <property type="molecule type" value="Genomic_DNA"/>
</dbReference>
<organism evidence="2 3">
    <name type="scientific">Knoellia koreensis</name>
    <dbReference type="NCBI Taxonomy" id="2730921"/>
    <lineage>
        <taxon>Bacteria</taxon>
        <taxon>Bacillati</taxon>
        <taxon>Actinomycetota</taxon>
        <taxon>Actinomycetes</taxon>
        <taxon>Micrococcales</taxon>
        <taxon>Intrasporangiaceae</taxon>
        <taxon>Knoellia</taxon>
    </lineage>
</organism>
<evidence type="ECO:0000256" key="1">
    <source>
        <dbReference type="SAM" id="Phobius"/>
    </source>
</evidence>
<proteinExistence type="predicted"/>
<dbReference type="Proteomes" id="UP000588586">
    <property type="component" value="Unassembled WGS sequence"/>
</dbReference>
<protein>
    <submittedName>
        <fullName evidence="2">Uncharacterized protein</fullName>
    </submittedName>
</protein>
<sequence>MNVVAAFDARTTLGATAHALSALAAGILTLFSLRSKVTFHEGTLTSLGVLRDKSAVVHRIREVKSSTVGPLEVWAPQADTGESGGWVIAQCAILRSRTQPSHQIKVQEGTRSDLPD</sequence>
<name>A0A849HGF2_9MICO</name>
<keyword evidence="1" id="KW-1133">Transmembrane helix</keyword>
<dbReference type="RefSeq" id="WP_171244058.1">
    <property type="nucleotide sequence ID" value="NZ_JABEPQ010000002.1"/>
</dbReference>
<evidence type="ECO:0000313" key="2">
    <source>
        <dbReference type="EMBL" id="NNM47035.1"/>
    </source>
</evidence>
<keyword evidence="1" id="KW-0812">Transmembrane</keyword>
<keyword evidence="3" id="KW-1185">Reference proteome</keyword>
<reference evidence="2 3" key="1">
    <citation type="submission" date="2020-04" db="EMBL/GenBank/DDBJ databases">
        <title>Knoellia sp. isolate from air conditioner.</title>
        <authorList>
            <person name="Chea S."/>
            <person name="Kim D.-U."/>
        </authorList>
    </citation>
    <scope>NUCLEOTIDE SEQUENCE [LARGE SCALE GENOMIC DNA]</scope>
    <source>
        <strain evidence="2 3">DB2414S</strain>
    </source>
</reference>